<dbReference type="InterPro" id="IPR019533">
    <property type="entry name" value="Peptidase_S26"/>
</dbReference>
<evidence type="ECO:0000256" key="6">
    <source>
        <dbReference type="ARBA" id="ARBA00022801"/>
    </source>
</evidence>
<accession>A0AAE3F4P8</accession>
<keyword evidence="5 8" id="KW-0645">Protease</keyword>
<dbReference type="PANTHER" id="PTHR43390">
    <property type="entry name" value="SIGNAL PEPTIDASE I"/>
    <property type="match status" value="1"/>
</dbReference>
<evidence type="ECO:0000256" key="9">
    <source>
        <dbReference type="RuleBase" id="RU362042"/>
    </source>
</evidence>
<dbReference type="InterPro" id="IPR000223">
    <property type="entry name" value="Pept_S26A_signal_pept_1"/>
</dbReference>
<evidence type="ECO:0000259" key="11">
    <source>
        <dbReference type="Pfam" id="PF10502"/>
    </source>
</evidence>
<dbReference type="GO" id="GO:0005886">
    <property type="term" value="C:plasma membrane"/>
    <property type="evidence" value="ECO:0007669"/>
    <property type="project" value="UniProtKB-SubCell"/>
</dbReference>
<dbReference type="Pfam" id="PF10502">
    <property type="entry name" value="Peptidase_S26"/>
    <property type="match status" value="1"/>
</dbReference>
<evidence type="ECO:0000256" key="1">
    <source>
        <dbReference type="ARBA" id="ARBA00000677"/>
    </source>
</evidence>
<dbReference type="Gene3D" id="2.10.109.10">
    <property type="entry name" value="Umud Fragment, subunit A"/>
    <property type="match status" value="1"/>
</dbReference>
<dbReference type="GO" id="GO:0006465">
    <property type="term" value="P:signal peptide processing"/>
    <property type="evidence" value="ECO:0007669"/>
    <property type="project" value="InterPro"/>
</dbReference>
<evidence type="ECO:0000256" key="10">
    <source>
        <dbReference type="SAM" id="MobiDB-lite"/>
    </source>
</evidence>
<proteinExistence type="inferred from homology"/>
<evidence type="ECO:0000313" key="12">
    <source>
        <dbReference type="EMBL" id="MCG4765897.1"/>
    </source>
</evidence>
<dbReference type="PRINTS" id="PR00727">
    <property type="entry name" value="LEADERPTASE"/>
</dbReference>
<dbReference type="InterPro" id="IPR019757">
    <property type="entry name" value="Pept_S26A_signal_pept_1_Lys-AS"/>
</dbReference>
<dbReference type="GO" id="GO:0009003">
    <property type="term" value="F:signal peptidase activity"/>
    <property type="evidence" value="ECO:0007669"/>
    <property type="project" value="UniProtKB-EC"/>
</dbReference>
<feature type="compositionally biased region" description="Basic and acidic residues" evidence="10">
    <location>
        <begin position="9"/>
        <end position="22"/>
    </location>
</feature>
<comment type="caution">
    <text evidence="12">The sequence shown here is derived from an EMBL/GenBank/DDBJ whole genome shotgun (WGS) entry which is preliminary data.</text>
</comment>
<dbReference type="PANTHER" id="PTHR43390:SF1">
    <property type="entry name" value="CHLOROPLAST PROCESSING PEPTIDASE"/>
    <property type="match status" value="1"/>
</dbReference>
<comment type="catalytic activity">
    <reaction evidence="1 8">
        <text>Cleavage of hydrophobic, N-terminal signal or leader sequences from secreted and periplasmic proteins.</text>
        <dbReference type="EC" id="3.4.21.89"/>
    </reaction>
</comment>
<name>A0AAE3F4P8_9FIRM</name>
<evidence type="ECO:0000256" key="7">
    <source>
        <dbReference type="PIRSR" id="PIRSR600223-1"/>
    </source>
</evidence>
<dbReference type="PROSITE" id="PS00501">
    <property type="entry name" value="SPASE_I_1"/>
    <property type="match status" value="1"/>
</dbReference>
<dbReference type="SUPFAM" id="SSF51306">
    <property type="entry name" value="LexA/Signal peptidase"/>
    <property type="match status" value="1"/>
</dbReference>
<dbReference type="RefSeq" id="WP_238033273.1">
    <property type="nucleotide sequence ID" value="NZ_JAKNFS010000013.1"/>
</dbReference>
<evidence type="ECO:0000256" key="2">
    <source>
        <dbReference type="ARBA" id="ARBA00004401"/>
    </source>
</evidence>
<dbReference type="GO" id="GO:0004252">
    <property type="term" value="F:serine-type endopeptidase activity"/>
    <property type="evidence" value="ECO:0007669"/>
    <property type="project" value="InterPro"/>
</dbReference>
<reference evidence="12" key="1">
    <citation type="submission" date="2022-01" db="EMBL/GenBank/DDBJ databases">
        <title>Collection of gut derived symbiotic bacterial strains cultured from healthy donors.</title>
        <authorList>
            <person name="Lin H."/>
            <person name="Kohout C."/>
            <person name="Waligurski E."/>
            <person name="Pamer E.G."/>
        </authorList>
    </citation>
    <scope>NUCLEOTIDE SEQUENCE</scope>
    <source>
        <strain evidence="12">DFI.5.49</strain>
    </source>
</reference>
<gene>
    <name evidence="12" type="primary">lepB</name>
    <name evidence="12" type="ORF">L0N21_10310</name>
</gene>
<keyword evidence="6 8" id="KW-0378">Hydrolase</keyword>
<evidence type="ECO:0000256" key="5">
    <source>
        <dbReference type="ARBA" id="ARBA00022670"/>
    </source>
</evidence>
<dbReference type="CDD" id="cd06530">
    <property type="entry name" value="S26_SPase_I"/>
    <property type="match status" value="1"/>
</dbReference>
<feature type="active site" evidence="7">
    <location>
        <position position="81"/>
    </location>
</feature>
<sequence>MRKNRQKKDKTQEETKVEEQRRRISSVPDLAEVEKERNRLKRRKEYGNALRGTCFSLLAVAAIAVLAATLFLPVLQVTGTSMEPTLYDGDIIVLTKKSSINRGDLCGFYYQNKLLLKRVIGLPGDWIDIKEDGTVLGNDEEIDEPYVSGKSLGECDLTFPYQVPDNRYFVMGDHRSTSIDSRSSVIGSIEKDQITGKILLRIWPLKHISLVH</sequence>
<dbReference type="InterPro" id="IPR019758">
    <property type="entry name" value="Pept_S26A_signal_pept_1_CS"/>
</dbReference>
<keyword evidence="8" id="KW-1133">Transmembrane helix</keyword>
<dbReference type="PROSITE" id="PS00760">
    <property type="entry name" value="SPASE_I_2"/>
    <property type="match status" value="1"/>
</dbReference>
<protein>
    <recommendedName>
        <fullName evidence="4 8">Signal peptidase I</fullName>
        <ecNumber evidence="4 8">3.4.21.89</ecNumber>
    </recommendedName>
</protein>
<feature type="region of interest" description="Disordered" evidence="10">
    <location>
        <begin position="1"/>
        <end position="22"/>
    </location>
</feature>
<evidence type="ECO:0000313" key="13">
    <source>
        <dbReference type="Proteomes" id="UP001199915"/>
    </source>
</evidence>
<evidence type="ECO:0000256" key="4">
    <source>
        <dbReference type="ARBA" id="ARBA00013208"/>
    </source>
</evidence>
<dbReference type="AlphaFoldDB" id="A0AAE3F4P8"/>
<dbReference type="PROSITE" id="PS00761">
    <property type="entry name" value="SPASE_I_3"/>
    <property type="match status" value="1"/>
</dbReference>
<evidence type="ECO:0000256" key="8">
    <source>
        <dbReference type="RuleBase" id="RU003993"/>
    </source>
</evidence>
<comment type="similarity">
    <text evidence="3 9">Belongs to the peptidase S26 family.</text>
</comment>
<dbReference type="InterPro" id="IPR019756">
    <property type="entry name" value="Pept_S26A_signal_pept_1_Ser-AS"/>
</dbReference>
<feature type="active site" evidence="7">
    <location>
        <position position="117"/>
    </location>
</feature>
<comment type="subcellular location">
    <subcellularLocation>
        <location evidence="2">Cell membrane</location>
        <topology evidence="2">Single-pass type II membrane protein</topology>
    </subcellularLocation>
    <subcellularLocation>
        <location evidence="9">Membrane</location>
        <topology evidence="9">Single-pass type II membrane protein</topology>
    </subcellularLocation>
</comment>
<dbReference type="InterPro" id="IPR036286">
    <property type="entry name" value="LexA/Signal_pep-like_sf"/>
</dbReference>
<dbReference type="EMBL" id="JAKNFS010000013">
    <property type="protein sequence ID" value="MCG4765897.1"/>
    <property type="molecule type" value="Genomic_DNA"/>
</dbReference>
<keyword evidence="8" id="KW-0812">Transmembrane</keyword>
<feature type="domain" description="Peptidase S26" evidence="11">
    <location>
        <begin position="56"/>
        <end position="203"/>
    </location>
</feature>
<evidence type="ECO:0000256" key="3">
    <source>
        <dbReference type="ARBA" id="ARBA00009370"/>
    </source>
</evidence>
<organism evidence="12 13">
    <name type="scientific">Fusicatenibacter saccharivorans</name>
    <dbReference type="NCBI Taxonomy" id="1150298"/>
    <lineage>
        <taxon>Bacteria</taxon>
        <taxon>Bacillati</taxon>
        <taxon>Bacillota</taxon>
        <taxon>Clostridia</taxon>
        <taxon>Lachnospirales</taxon>
        <taxon>Lachnospiraceae</taxon>
        <taxon>Fusicatenibacter</taxon>
    </lineage>
</organism>
<keyword evidence="8" id="KW-0472">Membrane</keyword>
<dbReference type="NCBIfam" id="TIGR02227">
    <property type="entry name" value="sigpep_I_bact"/>
    <property type="match status" value="1"/>
</dbReference>
<feature type="transmembrane region" description="Helical" evidence="8">
    <location>
        <begin position="49"/>
        <end position="75"/>
    </location>
</feature>
<dbReference type="EC" id="3.4.21.89" evidence="4 8"/>
<dbReference type="Proteomes" id="UP001199915">
    <property type="component" value="Unassembled WGS sequence"/>
</dbReference>